<dbReference type="Pfam" id="PF20086">
    <property type="entry name" value="DUF6478"/>
    <property type="match status" value="1"/>
</dbReference>
<evidence type="ECO:0000313" key="1">
    <source>
        <dbReference type="EMBL" id="PTW50396.1"/>
    </source>
</evidence>
<keyword evidence="2" id="KW-1185">Reference proteome</keyword>
<proteinExistence type="predicted"/>
<dbReference type="AlphaFoldDB" id="A0A8E2VLS9"/>
<evidence type="ECO:0000313" key="2">
    <source>
        <dbReference type="Proteomes" id="UP000244037"/>
    </source>
</evidence>
<dbReference type="Proteomes" id="UP000244037">
    <property type="component" value="Unassembled WGS sequence"/>
</dbReference>
<protein>
    <submittedName>
        <fullName evidence="1">Uncharacterized protein</fullName>
    </submittedName>
</protein>
<comment type="caution">
    <text evidence="1">The sequence shown here is derived from an EMBL/GenBank/DDBJ whole genome shotgun (WGS) entry which is preliminary data.</text>
</comment>
<reference evidence="1 2" key="1">
    <citation type="submission" date="2018-04" db="EMBL/GenBank/DDBJ databases">
        <title>Genomic Encyclopedia of Archaeal and Bacterial Type Strains, Phase II (KMG-II): from individual species to whole genera.</title>
        <authorList>
            <person name="Goeker M."/>
        </authorList>
    </citation>
    <scope>NUCLEOTIDE SEQUENCE [LARGE SCALE GENOMIC DNA]</scope>
    <source>
        <strain evidence="1 2">DSM 19783</strain>
    </source>
</reference>
<gene>
    <name evidence="1" type="ORF">C8N38_10430</name>
</gene>
<dbReference type="EMBL" id="QAYC01000004">
    <property type="protein sequence ID" value="PTW50396.1"/>
    <property type="molecule type" value="Genomic_DNA"/>
</dbReference>
<dbReference type="InterPro" id="IPR045514">
    <property type="entry name" value="DUF6478"/>
</dbReference>
<organism evidence="1 2">
    <name type="scientific">Rhodovulum kholense</name>
    <dbReference type="NCBI Taxonomy" id="453584"/>
    <lineage>
        <taxon>Bacteria</taxon>
        <taxon>Pseudomonadati</taxon>
        <taxon>Pseudomonadota</taxon>
        <taxon>Alphaproteobacteria</taxon>
        <taxon>Rhodobacterales</taxon>
        <taxon>Paracoccaceae</taxon>
        <taxon>Rhodovulum</taxon>
    </lineage>
</organism>
<name>A0A8E2VLS9_9RHOB</name>
<accession>A0A8E2VLS9</accession>
<sequence length="259" mass="28617">MPTLPKRDSLTDRLLFRPALAAWSRAGDAADHLDAPDLAALRGRAWRLRHRLDRVIHTADARLAALHARAGAPRLPLGSDWGFRPAPFSGPVEPRGLTGVGNGTRLGPRVTLFHDANRADIALRQIANTGPKDSAPYGLSLEVFGFDGGFLSVVFDLPLRAVEGLRRRHLIRLEAVLETEAPVDTFARLNIRHGPNLTQVVRALPPRDPRIALDFDLAASDLNDRRAERMWMDLIFDGPGMNRILLSDLVLSRRPRAEA</sequence>